<dbReference type="OrthoDB" id="630895at2759"/>
<evidence type="ECO:0000259" key="1">
    <source>
        <dbReference type="PROSITE" id="PS51186"/>
    </source>
</evidence>
<dbReference type="InterPro" id="IPR000182">
    <property type="entry name" value="GNAT_dom"/>
</dbReference>
<dbReference type="SUPFAM" id="SSF55729">
    <property type="entry name" value="Acyl-CoA N-acyltransferases (Nat)"/>
    <property type="match status" value="1"/>
</dbReference>
<dbReference type="Proteomes" id="UP000076842">
    <property type="component" value="Unassembled WGS sequence"/>
</dbReference>
<reference evidence="2 3" key="1">
    <citation type="journal article" date="2016" name="Mol. Biol. Evol.">
        <title>Comparative Genomics of Early-Diverging Mushroom-Forming Fungi Provides Insights into the Origins of Lignocellulose Decay Capabilities.</title>
        <authorList>
            <person name="Nagy L.G."/>
            <person name="Riley R."/>
            <person name="Tritt A."/>
            <person name="Adam C."/>
            <person name="Daum C."/>
            <person name="Floudas D."/>
            <person name="Sun H."/>
            <person name="Yadav J.S."/>
            <person name="Pangilinan J."/>
            <person name="Larsson K.H."/>
            <person name="Matsuura K."/>
            <person name="Barry K."/>
            <person name="Labutti K."/>
            <person name="Kuo R."/>
            <person name="Ohm R.A."/>
            <person name="Bhattacharya S.S."/>
            <person name="Shirouzu T."/>
            <person name="Yoshinaga Y."/>
            <person name="Martin F.M."/>
            <person name="Grigoriev I.V."/>
            <person name="Hibbett D.S."/>
        </authorList>
    </citation>
    <scope>NUCLEOTIDE SEQUENCE [LARGE SCALE GENOMIC DNA]</scope>
    <source>
        <strain evidence="2 3">HHB12733</strain>
    </source>
</reference>
<proteinExistence type="predicted"/>
<dbReference type="Pfam" id="PF13302">
    <property type="entry name" value="Acetyltransf_3"/>
    <property type="match status" value="1"/>
</dbReference>
<dbReference type="PROSITE" id="PS51186">
    <property type="entry name" value="GNAT"/>
    <property type="match status" value="1"/>
</dbReference>
<gene>
    <name evidence="2" type="ORF">CALCODRAFT_466243</name>
</gene>
<feature type="domain" description="N-acetyltransferase" evidence="1">
    <location>
        <begin position="10"/>
        <end position="172"/>
    </location>
</feature>
<dbReference type="InterPro" id="IPR016181">
    <property type="entry name" value="Acyl_CoA_acyltransferase"/>
</dbReference>
<protein>
    <submittedName>
        <fullName evidence="2">Acyl-CoA N-acyltransferase</fullName>
    </submittedName>
</protein>
<dbReference type="PANTHER" id="PTHR43415:SF3">
    <property type="entry name" value="GNAT-FAMILY ACETYLTRANSFERASE"/>
    <property type="match status" value="1"/>
</dbReference>
<dbReference type="PANTHER" id="PTHR43415">
    <property type="entry name" value="SPERMIDINE N(1)-ACETYLTRANSFERASE"/>
    <property type="match status" value="1"/>
</dbReference>
<sequence length="199" mass="22645">MIPFATTKHLTLRAVRDSDKDAVFSLMNDQRVAFGNNEGWHVPVSDMMWEAAKPQLLQSQLLLAVVEIKREFVGGLNLHLAQPKDRDTDLGISLAFAWWGKGLGTELLQWALEHNFTQLNMHRMSLGVFGDNERAIELYKYLGFVEEGRVREGRCREGGAWVDFVRMGMLDREWQARKDQLGSTAQFDDVVVSTVSSFI</sequence>
<accession>A0A165I2M5</accession>
<keyword evidence="2" id="KW-0808">Transferase</keyword>
<dbReference type="InParanoid" id="A0A165I2M5"/>
<dbReference type="Gene3D" id="3.40.630.30">
    <property type="match status" value="1"/>
</dbReference>
<keyword evidence="2" id="KW-0012">Acyltransferase</keyword>
<name>A0A165I2M5_9BASI</name>
<evidence type="ECO:0000313" key="3">
    <source>
        <dbReference type="Proteomes" id="UP000076842"/>
    </source>
</evidence>
<dbReference type="GO" id="GO:0016747">
    <property type="term" value="F:acyltransferase activity, transferring groups other than amino-acyl groups"/>
    <property type="evidence" value="ECO:0007669"/>
    <property type="project" value="InterPro"/>
</dbReference>
<dbReference type="EMBL" id="KV423935">
    <property type="protein sequence ID" value="KZT60058.1"/>
    <property type="molecule type" value="Genomic_DNA"/>
</dbReference>
<evidence type="ECO:0000313" key="2">
    <source>
        <dbReference type="EMBL" id="KZT60058.1"/>
    </source>
</evidence>
<keyword evidence="3" id="KW-1185">Reference proteome</keyword>
<organism evidence="2 3">
    <name type="scientific">Calocera cornea HHB12733</name>
    <dbReference type="NCBI Taxonomy" id="1353952"/>
    <lineage>
        <taxon>Eukaryota</taxon>
        <taxon>Fungi</taxon>
        <taxon>Dikarya</taxon>
        <taxon>Basidiomycota</taxon>
        <taxon>Agaricomycotina</taxon>
        <taxon>Dacrymycetes</taxon>
        <taxon>Dacrymycetales</taxon>
        <taxon>Dacrymycetaceae</taxon>
        <taxon>Calocera</taxon>
    </lineage>
</organism>
<dbReference type="AlphaFoldDB" id="A0A165I2M5"/>